<dbReference type="GO" id="GO:0005737">
    <property type="term" value="C:cytoplasm"/>
    <property type="evidence" value="ECO:0007669"/>
    <property type="project" value="TreeGrafter"/>
</dbReference>
<dbReference type="Gene3D" id="3.30.470.20">
    <property type="entry name" value="ATP-grasp fold, B domain"/>
    <property type="match status" value="1"/>
</dbReference>
<dbReference type="AlphaFoldDB" id="A0A4Q5KNU8"/>
<dbReference type="GO" id="GO:0018169">
    <property type="term" value="F:ribosomal S6-glutamic acid ligase activity"/>
    <property type="evidence" value="ECO:0007669"/>
    <property type="project" value="TreeGrafter"/>
</dbReference>
<dbReference type="Proteomes" id="UP000294063">
    <property type="component" value="Unassembled WGS sequence"/>
</dbReference>
<protein>
    <recommendedName>
        <fullName evidence="1">ATP-grasp fold RimK-type domain-containing protein</fullName>
    </recommendedName>
</protein>
<dbReference type="PANTHER" id="PTHR21621:SF7">
    <property type="entry name" value="RIBOSOMAL PROTEIN BS6--L-GLUTAMATE LIGASE"/>
    <property type="match status" value="1"/>
</dbReference>
<name>A0A4Q5KNU8_9GAMM</name>
<evidence type="ECO:0000313" key="5">
    <source>
        <dbReference type="Proteomes" id="UP000294166"/>
    </source>
</evidence>
<sequence>MQNQKILIITSSYDKTCSYLINKFRHLEFFRLDLDRFSDYHITFSLDGFRIRDGNNIIDSVSCASIYFRKPSLENLDGIFENHYHTYIHKETYSFIEGIVESFSGTVLTKPSVMRRANNKVLQASLASQVGFHLPEFAITNDANLLKHFSSNAGIIKPIALGEITCGSSKEFVQTNLIDPTFKVNNFEYSPVYLQNFIDKDFEVRITVVDGDFFPVKIHSENNIDWRKPNNKVSYEACSIPSTIRRNCINFMDLCGMKFGCFDFIVKNNVWYFLEMNANGQWAWLEFETKHNISDAIIRYLMK</sequence>
<comment type="caution">
    <text evidence="2">The sequence shown here is derived from an EMBL/GenBank/DDBJ whole genome shotgun (WGS) entry which is preliminary data.</text>
</comment>
<gene>
    <name evidence="3" type="ORF">ERW53_15125</name>
    <name evidence="2" type="ORF">ERW57_17785</name>
</gene>
<dbReference type="InterPro" id="IPR013651">
    <property type="entry name" value="ATP-grasp_RimK-type"/>
</dbReference>
<evidence type="ECO:0000313" key="3">
    <source>
        <dbReference type="EMBL" id="RYU62737.1"/>
    </source>
</evidence>
<evidence type="ECO:0000313" key="2">
    <source>
        <dbReference type="EMBL" id="RYU48213.1"/>
    </source>
</evidence>
<accession>A0A4Q5KNU8</accession>
<keyword evidence="5" id="KW-1185">Reference proteome</keyword>
<evidence type="ECO:0000259" key="1">
    <source>
        <dbReference type="Pfam" id="PF08443"/>
    </source>
</evidence>
<organism evidence="2 4">
    <name type="scientific">Aliivibrio finisterrensis</name>
    <dbReference type="NCBI Taxonomy" id="511998"/>
    <lineage>
        <taxon>Bacteria</taxon>
        <taxon>Pseudomonadati</taxon>
        <taxon>Pseudomonadota</taxon>
        <taxon>Gammaproteobacteria</taxon>
        <taxon>Vibrionales</taxon>
        <taxon>Vibrionaceae</taxon>
        <taxon>Aliivibrio</taxon>
    </lineage>
</organism>
<dbReference type="EMBL" id="SEZK01000051">
    <property type="protein sequence ID" value="RYU48213.1"/>
    <property type="molecule type" value="Genomic_DNA"/>
</dbReference>
<proteinExistence type="predicted"/>
<dbReference type="Pfam" id="PF08443">
    <property type="entry name" value="RimK"/>
    <property type="match status" value="1"/>
</dbReference>
<dbReference type="PANTHER" id="PTHR21621">
    <property type="entry name" value="RIBOSOMAL PROTEIN S6 MODIFICATION PROTEIN"/>
    <property type="match status" value="1"/>
</dbReference>
<feature type="domain" description="ATP-grasp fold RimK-type" evidence="1">
    <location>
        <begin position="117"/>
        <end position="301"/>
    </location>
</feature>
<dbReference type="SUPFAM" id="SSF56059">
    <property type="entry name" value="Glutathione synthetase ATP-binding domain-like"/>
    <property type="match status" value="1"/>
</dbReference>
<dbReference type="Proteomes" id="UP000294166">
    <property type="component" value="Unassembled WGS sequence"/>
</dbReference>
<dbReference type="EMBL" id="SEZN01000030">
    <property type="protein sequence ID" value="RYU62737.1"/>
    <property type="molecule type" value="Genomic_DNA"/>
</dbReference>
<dbReference type="GO" id="GO:0009432">
    <property type="term" value="P:SOS response"/>
    <property type="evidence" value="ECO:0007669"/>
    <property type="project" value="TreeGrafter"/>
</dbReference>
<dbReference type="RefSeq" id="WP_130049295.1">
    <property type="nucleotide sequence ID" value="NZ_SEZK01000051.1"/>
</dbReference>
<evidence type="ECO:0000313" key="4">
    <source>
        <dbReference type="Proteomes" id="UP000294063"/>
    </source>
</evidence>
<reference evidence="4 5" key="1">
    <citation type="submission" date="2019-02" db="EMBL/GenBank/DDBJ databases">
        <title>Genome sequences of Aliivibrio finisterrensis strains from farmed Atlantic salmon.</title>
        <authorList>
            <person name="Bowman J.P."/>
        </authorList>
    </citation>
    <scope>NUCLEOTIDE SEQUENCE [LARGE SCALE GENOMIC DNA]</scope>
    <source>
        <strain evidence="3 5">A21</strain>
        <strain evidence="2 4">A46</strain>
    </source>
</reference>